<proteinExistence type="predicted"/>
<dbReference type="OrthoDB" id="8455269at2"/>
<sequence length="95" mass="10339">MYTTRSSRPGKVKFGSVVISGAKPNAKLVQANVERSTEALEQVTAKLAKPGVSLRPKKGVPRFSIAENEAGVFIRRLDGRTERGRLVNGVFEVID</sequence>
<dbReference type="AlphaFoldDB" id="A0A3A5K3Z2"/>
<organism evidence="1 2">
    <name type="scientific">Mesorhizobium waimense</name>
    <dbReference type="NCBI Taxonomy" id="1300307"/>
    <lineage>
        <taxon>Bacteria</taxon>
        <taxon>Pseudomonadati</taxon>
        <taxon>Pseudomonadota</taxon>
        <taxon>Alphaproteobacteria</taxon>
        <taxon>Hyphomicrobiales</taxon>
        <taxon>Phyllobacteriaceae</taxon>
        <taxon>Mesorhizobium</taxon>
    </lineage>
</organism>
<dbReference type="Proteomes" id="UP000272706">
    <property type="component" value="Unassembled WGS sequence"/>
</dbReference>
<protein>
    <submittedName>
        <fullName evidence="1">Uncharacterized protein</fullName>
    </submittedName>
</protein>
<evidence type="ECO:0000313" key="1">
    <source>
        <dbReference type="EMBL" id="RJT29488.1"/>
    </source>
</evidence>
<name>A0A3A5K3Z2_9HYPH</name>
<dbReference type="EMBL" id="QZWZ01000042">
    <property type="protein sequence ID" value="RJT29488.1"/>
    <property type="molecule type" value="Genomic_DNA"/>
</dbReference>
<evidence type="ECO:0000313" key="2">
    <source>
        <dbReference type="Proteomes" id="UP000272706"/>
    </source>
</evidence>
<accession>A0A3A5K3Z2</accession>
<reference evidence="1 2" key="1">
    <citation type="submission" date="2018-09" db="EMBL/GenBank/DDBJ databases">
        <title>Mesorhizobium carmichaelinearum sp. nov. isolated from Carmichaelinea spp. root nodules in New Zealand.</title>
        <authorList>
            <person name="De Meyer S.E."/>
        </authorList>
    </citation>
    <scope>NUCLEOTIDE SEQUENCE [LARGE SCALE GENOMIC DNA]</scope>
    <source>
        <strain evidence="1 2">ICMP19557</strain>
    </source>
</reference>
<gene>
    <name evidence="1" type="ORF">D3227_31875</name>
</gene>
<comment type="caution">
    <text evidence="1">The sequence shown here is derived from an EMBL/GenBank/DDBJ whole genome shotgun (WGS) entry which is preliminary data.</text>
</comment>
<keyword evidence="2" id="KW-1185">Reference proteome</keyword>